<evidence type="ECO:0000313" key="1">
    <source>
        <dbReference type="EMBL" id="KAH0822145.1"/>
    </source>
</evidence>
<reference evidence="1" key="2">
    <citation type="submission" date="2021-08" db="EMBL/GenBank/DDBJ databases">
        <authorList>
            <person name="Eriksson T."/>
        </authorList>
    </citation>
    <scope>NUCLEOTIDE SEQUENCE</scope>
    <source>
        <strain evidence="1">Stoneville</strain>
        <tissue evidence="1">Whole head</tissue>
    </source>
</reference>
<dbReference type="AlphaFoldDB" id="A0A8J6HNU7"/>
<reference evidence="1" key="1">
    <citation type="journal article" date="2020" name="J Insects Food Feed">
        <title>The yellow mealworm (Tenebrio molitor) genome: a resource for the emerging insects as food and feed industry.</title>
        <authorList>
            <person name="Eriksson T."/>
            <person name="Andere A."/>
            <person name="Kelstrup H."/>
            <person name="Emery V."/>
            <person name="Picard C."/>
        </authorList>
    </citation>
    <scope>NUCLEOTIDE SEQUENCE</scope>
    <source>
        <strain evidence="1">Stoneville</strain>
        <tissue evidence="1">Whole head</tissue>
    </source>
</reference>
<dbReference type="Proteomes" id="UP000719412">
    <property type="component" value="Unassembled WGS sequence"/>
</dbReference>
<keyword evidence="2" id="KW-1185">Reference proteome</keyword>
<name>A0A8J6HNU7_TENMO</name>
<protein>
    <submittedName>
        <fullName evidence="1">Uncharacterized protein</fullName>
    </submittedName>
</protein>
<organism evidence="1 2">
    <name type="scientific">Tenebrio molitor</name>
    <name type="common">Yellow mealworm beetle</name>
    <dbReference type="NCBI Taxonomy" id="7067"/>
    <lineage>
        <taxon>Eukaryota</taxon>
        <taxon>Metazoa</taxon>
        <taxon>Ecdysozoa</taxon>
        <taxon>Arthropoda</taxon>
        <taxon>Hexapoda</taxon>
        <taxon>Insecta</taxon>
        <taxon>Pterygota</taxon>
        <taxon>Neoptera</taxon>
        <taxon>Endopterygota</taxon>
        <taxon>Coleoptera</taxon>
        <taxon>Polyphaga</taxon>
        <taxon>Cucujiformia</taxon>
        <taxon>Tenebrionidae</taxon>
        <taxon>Tenebrio</taxon>
    </lineage>
</organism>
<sequence length="440" mass="50897">MDETFKKRTGCTDRGKDYEHLYLSHLILKLLTDSTVKDFHLSSNDENFGIFDDVVVEIEYINGEKQIYAVQLKHVNKGKTLTKNGLAEKRGNFSISKYFEEWTKLRPSPVAIRFILFTNLKFDVPDGERIKLANHNFEVSTIESRQELMLGSHEHGRCYQFTSPDKYKEFFGQFYLYSNQSNVDKLKNDTKTKLLQMFNCEEEGFDKYLQFVTEWSLIEGKKDKLSKCLISRAIAVRLLGPYMRSWSFSGDQVGDNLNVLRKAMSQFQVTLFGKAVEEKVRTIWKDAKSKLEINYCNRIGRRYQMLSKHAQAVDDLNDEESTRLLWLMGLCPLPLVVNETVEKVIDACQDDKFVVIGALSEERENVFRKLSDLDERTRINISKRFQCSLQGRDTVTLDYLVKENCKILQIVTTNELVQMTESSAATSSTWTLSTEPTTPL</sequence>
<accession>A0A8J6HNU7</accession>
<proteinExistence type="predicted"/>
<dbReference type="EMBL" id="JABDTM020004072">
    <property type="protein sequence ID" value="KAH0822145.1"/>
    <property type="molecule type" value="Genomic_DNA"/>
</dbReference>
<comment type="caution">
    <text evidence="1">The sequence shown here is derived from an EMBL/GenBank/DDBJ whole genome shotgun (WGS) entry which is preliminary data.</text>
</comment>
<evidence type="ECO:0000313" key="2">
    <source>
        <dbReference type="Proteomes" id="UP000719412"/>
    </source>
</evidence>
<gene>
    <name evidence="1" type="ORF">GEV33_000646</name>
</gene>